<reference evidence="9" key="1">
    <citation type="submission" date="2021-03" db="EMBL/GenBank/DDBJ databases">
        <authorList>
            <consortium name="Genoscope - CEA"/>
            <person name="William W."/>
        </authorList>
    </citation>
    <scope>NUCLEOTIDE SEQUENCE</scope>
    <source>
        <strain evidence="9">Doubled-haploid Pahang</strain>
    </source>
</reference>
<sequence length="409" mass="46057">MAVEENCPPPFTRAAAQLPDEPPLKRKFSELSTLSDATVPCTPVPSKPRYKARKEEEGSREAASPQITAPADGDSAVDDPQMCATHASPMYRYLRSLEVEAKRRPSPNYMDAVQRRVTAGMRGVLVDWLVQVAEEYRLVSDTLYLAVSYIDRFLSFNAIGRERLQLLGVASMLVAANYQEICRPSAEEFCYITDNTYTKQEIVKMESDILECLEFAMGGPTIDTFVWRFTGAGQEDGKVSVHSLRMHSASDLIFSFVRAIVNSMQHWGAQLEFLASYLAELSLVDYGCVQFLPSVIAASSVFVARFTLNPKSHPWNRKLEQWTEYKASDLKDCVRAIHDLQSQRRAASLVAVSEKYKQNKFHCVSMLLPYIEIPAIYFDDPEESLERALLMPVKLPPSSCSSCVVTYRR</sequence>
<proteinExistence type="inferred from homology"/>
<evidence type="ECO:0000256" key="4">
    <source>
        <dbReference type="ARBA" id="ARBA00023306"/>
    </source>
</evidence>
<name>A0A804I617_MUSAM</name>
<dbReference type="EMBL" id="HG996467">
    <property type="protein sequence ID" value="CAG1862916.1"/>
    <property type="molecule type" value="Genomic_DNA"/>
</dbReference>
<dbReference type="GO" id="GO:0005737">
    <property type="term" value="C:cytoplasm"/>
    <property type="evidence" value="ECO:0000318"/>
    <property type="project" value="GO_Central"/>
</dbReference>
<evidence type="ECO:0000259" key="7">
    <source>
        <dbReference type="SMART" id="SM00385"/>
    </source>
</evidence>
<dbReference type="OMA" id="CDITENT"/>
<dbReference type="Pfam" id="PF00134">
    <property type="entry name" value="Cyclin_N"/>
    <property type="match status" value="1"/>
</dbReference>
<dbReference type="InterPro" id="IPR036915">
    <property type="entry name" value="Cyclin-like_sf"/>
</dbReference>
<evidence type="ECO:0000256" key="6">
    <source>
        <dbReference type="SAM" id="MobiDB-lite"/>
    </source>
</evidence>
<evidence type="ECO:0000259" key="8">
    <source>
        <dbReference type="SMART" id="SM01332"/>
    </source>
</evidence>
<dbReference type="Gene3D" id="1.10.472.10">
    <property type="entry name" value="Cyclin-like"/>
    <property type="match status" value="2"/>
</dbReference>
<comment type="similarity">
    <text evidence="1">Belongs to the cyclin family. Cyclin AB subfamily.</text>
</comment>
<dbReference type="FunFam" id="1.10.472.10:FF:000001">
    <property type="entry name" value="G2/mitotic-specific cyclin"/>
    <property type="match status" value="1"/>
</dbReference>
<keyword evidence="2" id="KW-0132">Cell division</keyword>
<dbReference type="InterPro" id="IPR048258">
    <property type="entry name" value="Cyclins_cyclin-box"/>
</dbReference>
<dbReference type="GO" id="GO:0005634">
    <property type="term" value="C:nucleus"/>
    <property type="evidence" value="ECO:0000318"/>
    <property type="project" value="GO_Central"/>
</dbReference>
<keyword evidence="11" id="KW-1185">Reference proteome</keyword>
<dbReference type="Proteomes" id="UP000012960">
    <property type="component" value="Unplaced"/>
</dbReference>
<evidence type="ECO:0000256" key="2">
    <source>
        <dbReference type="ARBA" id="ARBA00022618"/>
    </source>
</evidence>
<evidence type="ECO:0000313" key="11">
    <source>
        <dbReference type="Proteomes" id="UP000012960"/>
    </source>
</evidence>
<reference evidence="10" key="2">
    <citation type="submission" date="2021-05" db="UniProtKB">
        <authorList>
            <consortium name="EnsemblPlants"/>
        </authorList>
    </citation>
    <scope>IDENTIFICATION</scope>
    <source>
        <strain evidence="10">subsp. malaccensis</strain>
    </source>
</reference>
<dbReference type="SUPFAM" id="SSF47954">
    <property type="entry name" value="Cyclin-like"/>
    <property type="match status" value="2"/>
</dbReference>
<dbReference type="GO" id="GO:0000307">
    <property type="term" value="C:cyclin-dependent protein kinase holoenzyme complex"/>
    <property type="evidence" value="ECO:0000318"/>
    <property type="project" value="GO_Central"/>
</dbReference>
<dbReference type="InParanoid" id="A0A804I617"/>
<feature type="domain" description="Cyclin-like" evidence="7">
    <location>
        <begin position="127"/>
        <end position="211"/>
    </location>
</feature>
<organism evidence="10 11">
    <name type="scientific">Musa acuminata subsp. malaccensis</name>
    <name type="common">Wild banana</name>
    <name type="synonym">Musa malaccensis</name>
    <dbReference type="NCBI Taxonomy" id="214687"/>
    <lineage>
        <taxon>Eukaryota</taxon>
        <taxon>Viridiplantae</taxon>
        <taxon>Streptophyta</taxon>
        <taxon>Embryophyta</taxon>
        <taxon>Tracheophyta</taxon>
        <taxon>Spermatophyta</taxon>
        <taxon>Magnoliopsida</taxon>
        <taxon>Liliopsida</taxon>
        <taxon>Zingiberales</taxon>
        <taxon>Musaceae</taxon>
        <taxon>Musa</taxon>
    </lineage>
</organism>
<keyword evidence="3 5" id="KW-0195">Cyclin</keyword>
<evidence type="ECO:0000256" key="3">
    <source>
        <dbReference type="ARBA" id="ARBA00023127"/>
    </source>
</evidence>
<accession>A0A804I617</accession>
<dbReference type="EnsemblPlants" id="Ma02_t23360.1">
    <property type="protein sequence ID" value="Ma02_p23360.1"/>
    <property type="gene ID" value="Ma02_g23360"/>
</dbReference>
<dbReference type="GO" id="GO:0016538">
    <property type="term" value="F:cyclin-dependent protein serine/threonine kinase regulator activity"/>
    <property type="evidence" value="ECO:0000318"/>
    <property type="project" value="GO_Central"/>
</dbReference>
<evidence type="ECO:0000313" key="10">
    <source>
        <dbReference type="EnsemblPlants" id="Ma02_p23360.1"/>
    </source>
</evidence>
<dbReference type="InterPro" id="IPR006671">
    <property type="entry name" value="Cyclin_N"/>
</dbReference>
<dbReference type="GO" id="GO:0000082">
    <property type="term" value="P:G1/S transition of mitotic cell cycle"/>
    <property type="evidence" value="ECO:0000318"/>
    <property type="project" value="GO_Central"/>
</dbReference>
<dbReference type="PROSITE" id="PS00292">
    <property type="entry name" value="CYCLINS"/>
    <property type="match status" value="1"/>
</dbReference>
<evidence type="ECO:0000313" key="9">
    <source>
        <dbReference type="EMBL" id="CAG1862916.1"/>
    </source>
</evidence>
<gene>
    <name evidence="9" type="ORF">GSMUA_78100.1</name>
</gene>
<protein>
    <submittedName>
        <fullName evidence="9">(wild Malaysian banana) hypothetical protein</fullName>
    </submittedName>
</protein>
<dbReference type="Pfam" id="PF02984">
    <property type="entry name" value="Cyclin_C"/>
    <property type="match status" value="1"/>
</dbReference>
<feature type="region of interest" description="Disordered" evidence="6">
    <location>
        <begin position="1"/>
        <end position="77"/>
    </location>
</feature>
<dbReference type="GO" id="GO:0051301">
    <property type="term" value="P:cell division"/>
    <property type="evidence" value="ECO:0007669"/>
    <property type="project" value="UniProtKB-KW"/>
</dbReference>
<dbReference type="SMART" id="SM01332">
    <property type="entry name" value="Cyclin_C"/>
    <property type="match status" value="1"/>
</dbReference>
<feature type="domain" description="Cyclin C-terminal" evidence="8">
    <location>
        <begin position="220"/>
        <end position="370"/>
    </location>
</feature>
<evidence type="ECO:0000256" key="5">
    <source>
        <dbReference type="RuleBase" id="RU000383"/>
    </source>
</evidence>
<dbReference type="SMART" id="SM00385">
    <property type="entry name" value="CYCLIN"/>
    <property type="match status" value="2"/>
</dbReference>
<dbReference type="Gramene" id="Ma02_t23360.1">
    <property type="protein sequence ID" value="Ma02_p23360.1"/>
    <property type="gene ID" value="Ma02_g23360"/>
</dbReference>
<dbReference type="InterPro" id="IPR013763">
    <property type="entry name" value="Cyclin-like_dom"/>
</dbReference>
<dbReference type="AlphaFoldDB" id="A0A804I617"/>
<dbReference type="InterPro" id="IPR004367">
    <property type="entry name" value="Cyclin_C-dom"/>
</dbReference>
<dbReference type="InterPro" id="IPR039361">
    <property type="entry name" value="Cyclin"/>
</dbReference>
<keyword evidence="4" id="KW-0131">Cell cycle</keyword>
<feature type="domain" description="Cyclin-like" evidence="7">
    <location>
        <begin position="255"/>
        <end position="339"/>
    </location>
</feature>
<dbReference type="FunFam" id="1.10.472.10:FF:000013">
    <property type="entry name" value="Cyclin A1"/>
    <property type="match status" value="1"/>
</dbReference>
<evidence type="ECO:0000256" key="1">
    <source>
        <dbReference type="ARBA" id="ARBA00006955"/>
    </source>
</evidence>
<dbReference type="PANTHER" id="PTHR10177">
    <property type="entry name" value="CYCLINS"/>
    <property type="match status" value="1"/>
</dbReference>